<dbReference type="Proteomes" id="UP000777438">
    <property type="component" value="Unassembled WGS sequence"/>
</dbReference>
<accession>A0A9P8WC10</accession>
<dbReference type="PANTHER" id="PTHR33321:SF12">
    <property type="entry name" value="PLANT BASIC SECRETORY PROTEIN (BSP) FAMILY PROTEIN"/>
    <property type="match status" value="1"/>
</dbReference>
<dbReference type="OrthoDB" id="891726at2759"/>
<dbReference type="Pfam" id="PF04450">
    <property type="entry name" value="BSP"/>
    <property type="match status" value="1"/>
</dbReference>
<reference evidence="1 2" key="1">
    <citation type="journal article" date="2021" name="Nat. Commun.">
        <title>Genetic determinants of endophytism in the Arabidopsis root mycobiome.</title>
        <authorList>
            <person name="Mesny F."/>
            <person name="Miyauchi S."/>
            <person name="Thiergart T."/>
            <person name="Pickel B."/>
            <person name="Atanasova L."/>
            <person name="Karlsson M."/>
            <person name="Huettel B."/>
            <person name="Barry K.W."/>
            <person name="Haridas S."/>
            <person name="Chen C."/>
            <person name="Bauer D."/>
            <person name="Andreopoulos W."/>
            <person name="Pangilinan J."/>
            <person name="LaButti K."/>
            <person name="Riley R."/>
            <person name="Lipzen A."/>
            <person name="Clum A."/>
            <person name="Drula E."/>
            <person name="Henrissat B."/>
            <person name="Kohler A."/>
            <person name="Grigoriev I.V."/>
            <person name="Martin F.M."/>
            <person name="Hacquard S."/>
        </authorList>
    </citation>
    <scope>NUCLEOTIDE SEQUENCE [LARGE SCALE GENOMIC DNA]</scope>
    <source>
        <strain evidence="1 2">MPI-CAGE-CH-0241</strain>
    </source>
</reference>
<name>A0A9P8WC10_9HYPO</name>
<comment type="caution">
    <text evidence="1">The sequence shown here is derived from an EMBL/GenBank/DDBJ whole genome shotgun (WGS) entry which is preliminary data.</text>
</comment>
<dbReference type="AlphaFoldDB" id="A0A9P8WC10"/>
<dbReference type="EMBL" id="JAGPYM010000004">
    <property type="protein sequence ID" value="KAH6895815.1"/>
    <property type="molecule type" value="Genomic_DNA"/>
</dbReference>
<dbReference type="InterPro" id="IPR007541">
    <property type="entry name" value="Uncharacterised_BSP"/>
</dbReference>
<gene>
    <name evidence="1" type="ORF">B0T10DRAFT_456062</name>
</gene>
<dbReference type="PANTHER" id="PTHR33321">
    <property type="match status" value="1"/>
</dbReference>
<keyword evidence="2" id="KW-1185">Reference proteome</keyword>
<evidence type="ECO:0000313" key="2">
    <source>
        <dbReference type="Proteomes" id="UP000777438"/>
    </source>
</evidence>
<evidence type="ECO:0000313" key="1">
    <source>
        <dbReference type="EMBL" id="KAH6895815.1"/>
    </source>
</evidence>
<organism evidence="1 2">
    <name type="scientific">Thelonectria olida</name>
    <dbReference type="NCBI Taxonomy" id="1576542"/>
    <lineage>
        <taxon>Eukaryota</taxon>
        <taxon>Fungi</taxon>
        <taxon>Dikarya</taxon>
        <taxon>Ascomycota</taxon>
        <taxon>Pezizomycotina</taxon>
        <taxon>Sordariomycetes</taxon>
        <taxon>Hypocreomycetidae</taxon>
        <taxon>Hypocreales</taxon>
        <taxon>Nectriaceae</taxon>
        <taxon>Thelonectria</taxon>
    </lineage>
</organism>
<protein>
    <submittedName>
        <fullName evidence="1">Peptidase of plants and bacteria-domain-containing protein</fullName>
    </submittedName>
</protein>
<proteinExistence type="predicted"/>
<sequence length="284" mass="31517">MPQPPPQTTPNPIPSSLFTMTVTPASVSRPAHQATASPLPLRDGLAAAAAGGGHQKPMPSPPVFELPKLRLEVRDLSHPGARHFLDAVNPADCLAKATQNVLRLLYSSPDCPTTTLPPTRSVTLILRDMPGVAYTTGSDLDNDHKEVHFSLGYIANVSPPSRRPEEVTGVITHELVHCFQRNGFGSCPGGLIEGIADWVRLNCQLSPPHWKRSADGKWDAGYQHTAYFLEYLEERFGEGTIRRMNEKLRIQRYEEETFWTELVGEPVDHLWEHYGEKLNNGEKS</sequence>